<keyword evidence="7 11" id="KW-1133">Transmembrane helix</keyword>
<dbReference type="EMBL" id="JAYMYS010000002">
    <property type="protein sequence ID" value="KAK7406436.1"/>
    <property type="molecule type" value="Genomic_DNA"/>
</dbReference>
<dbReference type="PANTHER" id="PTHR31311:SF3">
    <property type="entry name" value="GLYCOSYLTRANSFERASE 7-RELATED"/>
    <property type="match status" value="1"/>
</dbReference>
<dbReference type="PANTHER" id="PTHR31311">
    <property type="entry name" value="XYLOGLUCAN 6-XYLOSYLTRANSFERASE 5-RELATED-RELATED"/>
    <property type="match status" value="1"/>
</dbReference>
<organism evidence="12 13">
    <name type="scientific">Psophocarpus tetragonolobus</name>
    <name type="common">Winged bean</name>
    <name type="synonym">Dolichos tetragonolobus</name>
    <dbReference type="NCBI Taxonomy" id="3891"/>
    <lineage>
        <taxon>Eukaryota</taxon>
        <taxon>Viridiplantae</taxon>
        <taxon>Streptophyta</taxon>
        <taxon>Embryophyta</taxon>
        <taxon>Tracheophyta</taxon>
        <taxon>Spermatophyta</taxon>
        <taxon>Magnoliopsida</taxon>
        <taxon>eudicotyledons</taxon>
        <taxon>Gunneridae</taxon>
        <taxon>Pentapetalae</taxon>
        <taxon>rosids</taxon>
        <taxon>fabids</taxon>
        <taxon>Fabales</taxon>
        <taxon>Fabaceae</taxon>
        <taxon>Papilionoideae</taxon>
        <taxon>50 kb inversion clade</taxon>
        <taxon>NPAAA clade</taxon>
        <taxon>indigoferoid/millettioid clade</taxon>
        <taxon>Phaseoleae</taxon>
        <taxon>Psophocarpus</taxon>
    </lineage>
</organism>
<keyword evidence="3" id="KW-0328">Glycosyltransferase</keyword>
<evidence type="ECO:0000256" key="8">
    <source>
        <dbReference type="ARBA" id="ARBA00023034"/>
    </source>
</evidence>
<accession>A0AAN9SUG5</accession>
<keyword evidence="6" id="KW-0735">Signal-anchor</keyword>
<keyword evidence="5 11" id="KW-0812">Transmembrane</keyword>
<protein>
    <submittedName>
        <fullName evidence="12">Uncharacterized protein</fullName>
    </submittedName>
</protein>
<evidence type="ECO:0000256" key="4">
    <source>
        <dbReference type="ARBA" id="ARBA00022679"/>
    </source>
</evidence>
<evidence type="ECO:0000313" key="12">
    <source>
        <dbReference type="EMBL" id="KAK7406436.1"/>
    </source>
</evidence>
<keyword evidence="8" id="KW-0333">Golgi apparatus</keyword>
<comment type="subcellular location">
    <subcellularLocation>
        <location evidence="1">Golgi apparatus membrane</location>
        <topology evidence="1">Single-pass type II membrane protein</topology>
    </subcellularLocation>
</comment>
<dbReference type="Gene3D" id="3.90.550.10">
    <property type="entry name" value="Spore Coat Polysaccharide Biosynthesis Protein SpsA, Chain A"/>
    <property type="match status" value="1"/>
</dbReference>
<dbReference type="Pfam" id="PF05637">
    <property type="entry name" value="Glyco_transf_34"/>
    <property type="match status" value="1"/>
</dbReference>
<keyword evidence="4" id="KW-0808">Transferase</keyword>
<evidence type="ECO:0000256" key="5">
    <source>
        <dbReference type="ARBA" id="ARBA00022692"/>
    </source>
</evidence>
<evidence type="ECO:0000256" key="2">
    <source>
        <dbReference type="ARBA" id="ARBA00005664"/>
    </source>
</evidence>
<evidence type="ECO:0000256" key="3">
    <source>
        <dbReference type="ARBA" id="ARBA00022676"/>
    </source>
</evidence>
<evidence type="ECO:0000256" key="11">
    <source>
        <dbReference type="SAM" id="Phobius"/>
    </source>
</evidence>
<evidence type="ECO:0000256" key="1">
    <source>
        <dbReference type="ARBA" id="ARBA00004323"/>
    </source>
</evidence>
<name>A0AAN9SUG5_PSOTE</name>
<evidence type="ECO:0000256" key="10">
    <source>
        <dbReference type="ARBA" id="ARBA00023180"/>
    </source>
</evidence>
<evidence type="ECO:0000256" key="6">
    <source>
        <dbReference type="ARBA" id="ARBA00022968"/>
    </source>
</evidence>
<evidence type="ECO:0000256" key="7">
    <source>
        <dbReference type="ARBA" id="ARBA00022989"/>
    </source>
</evidence>
<keyword evidence="9 11" id="KW-0472">Membrane</keyword>
<feature type="transmembrane region" description="Helical" evidence="11">
    <location>
        <begin position="69"/>
        <end position="91"/>
    </location>
</feature>
<keyword evidence="10" id="KW-0325">Glycoprotein</keyword>
<evidence type="ECO:0000256" key="9">
    <source>
        <dbReference type="ARBA" id="ARBA00023136"/>
    </source>
</evidence>
<keyword evidence="13" id="KW-1185">Reference proteome</keyword>
<dbReference type="AlphaFoldDB" id="A0AAN9SUG5"/>
<dbReference type="GO" id="GO:0005768">
    <property type="term" value="C:endosome"/>
    <property type="evidence" value="ECO:0007669"/>
    <property type="project" value="TreeGrafter"/>
</dbReference>
<proteinExistence type="inferred from homology"/>
<reference evidence="12 13" key="1">
    <citation type="submission" date="2024-01" db="EMBL/GenBank/DDBJ databases">
        <title>The genomes of 5 underutilized Papilionoideae crops provide insights into root nodulation and disease resistanc.</title>
        <authorList>
            <person name="Jiang F."/>
        </authorList>
    </citation>
    <scope>NUCLEOTIDE SEQUENCE [LARGE SCALE GENOMIC DNA]</scope>
    <source>
        <strain evidence="12">DUOXIRENSHENG_FW03</strain>
        <tissue evidence="12">Leaves</tissue>
    </source>
</reference>
<comment type="similarity">
    <text evidence="2">Belongs to the glycosyltransferase 34 family.</text>
</comment>
<sequence>MYVYGIPYLAADTRQSKQGEEQQQIKATPFPVSTLFIKVKMVTSELSNHHHSNSPIMAKPNSRNKTSSIFLSEGCLFLGGAFSALILVWGLSSFTTPIPNDTNFESLTLNDDASHRNTPDFNFDPPDRTFYDDPQMGYTMNKKVEDWDEKREEWLKLHPSFAAGTRERVLMVTGSQPGPCKNPIGDHLLLRFFKNKVDYCRRHGYDILYNNALLHPKMFGYWAKYPVVRAAMMAHPEAEWIWWVDSDALFTDMEFKLPLERYKDHNLVVHGWAHLIHEKRSWTGLNAGVFLIRNCQWSLDLMDAWASMGPQTPNYEKWGKKLRSTFKDKFFPESDDQTGLAYLIAMEKEKWAERIYLEAEYYFEGYWEEILGTLENISKKYDEMERRGVGRLRRRHAEKVSESYGETREEYLKEAGYGKGSWRRPFITHFTGCQPCSGKYNAMYSAHDCWNGMHKALNFADNQVMRNFGYLHPDLLDNAVSPVPFDYPRS</sequence>
<dbReference type="GO" id="GO:0000139">
    <property type="term" value="C:Golgi membrane"/>
    <property type="evidence" value="ECO:0007669"/>
    <property type="project" value="UniProtKB-SubCell"/>
</dbReference>
<dbReference type="InterPro" id="IPR008630">
    <property type="entry name" value="Glyco_trans_34"/>
</dbReference>
<dbReference type="Proteomes" id="UP001386955">
    <property type="component" value="Unassembled WGS sequence"/>
</dbReference>
<dbReference type="GO" id="GO:0005802">
    <property type="term" value="C:trans-Golgi network"/>
    <property type="evidence" value="ECO:0007669"/>
    <property type="project" value="TreeGrafter"/>
</dbReference>
<gene>
    <name evidence="12" type="ORF">VNO78_08060</name>
</gene>
<dbReference type="GO" id="GO:0008378">
    <property type="term" value="F:galactosyltransferase activity"/>
    <property type="evidence" value="ECO:0007669"/>
    <property type="project" value="TreeGrafter"/>
</dbReference>
<dbReference type="InterPro" id="IPR029044">
    <property type="entry name" value="Nucleotide-diphossugar_trans"/>
</dbReference>
<evidence type="ECO:0000313" key="13">
    <source>
        <dbReference type="Proteomes" id="UP001386955"/>
    </source>
</evidence>
<dbReference type="FunFam" id="3.90.550.10:FF:000127">
    <property type="entry name" value="Probable glycosyltransferase 7"/>
    <property type="match status" value="1"/>
</dbReference>
<comment type="caution">
    <text evidence="12">The sequence shown here is derived from an EMBL/GenBank/DDBJ whole genome shotgun (WGS) entry which is preliminary data.</text>
</comment>